<comment type="caution">
    <text evidence="1">The sequence shown here is derived from an EMBL/GenBank/DDBJ whole genome shotgun (WGS) entry which is preliminary data.</text>
</comment>
<organism evidence="1 2">
    <name type="scientific">Morella rubra</name>
    <name type="common">Chinese bayberry</name>
    <dbReference type="NCBI Taxonomy" id="262757"/>
    <lineage>
        <taxon>Eukaryota</taxon>
        <taxon>Viridiplantae</taxon>
        <taxon>Streptophyta</taxon>
        <taxon>Embryophyta</taxon>
        <taxon>Tracheophyta</taxon>
        <taxon>Spermatophyta</taxon>
        <taxon>Magnoliopsida</taxon>
        <taxon>eudicotyledons</taxon>
        <taxon>Gunneridae</taxon>
        <taxon>Pentapetalae</taxon>
        <taxon>rosids</taxon>
        <taxon>fabids</taxon>
        <taxon>Fagales</taxon>
        <taxon>Myricaceae</taxon>
        <taxon>Morella</taxon>
    </lineage>
</organism>
<dbReference type="AlphaFoldDB" id="A0A6A1VZS7"/>
<dbReference type="EMBL" id="RXIC02000022">
    <property type="protein sequence ID" value="KAB1217377.1"/>
    <property type="molecule type" value="Genomic_DNA"/>
</dbReference>
<accession>A0A6A1VZS7</accession>
<dbReference type="Proteomes" id="UP000516437">
    <property type="component" value="Chromosome 4"/>
</dbReference>
<reference evidence="1 2" key="1">
    <citation type="journal article" date="2019" name="Plant Biotechnol. J.">
        <title>The red bayberry genome and genetic basis of sex determination.</title>
        <authorList>
            <person name="Jia H.M."/>
            <person name="Jia H.J."/>
            <person name="Cai Q.L."/>
            <person name="Wang Y."/>
            <person name="Zhao H.B."/>
            <person name="Yang W.F."/>
            <person name="Wang G.Y."/>
            <person name="Li Y.H."/>
            <person name="Zhan D.L."/>
            <person name="Shen Y.T."/>
            <person name="Niu Q.F."/>
            <person name="Chang L."/>
            <person name="Qiu J."/>
            <person name="Zhao L."/>
            <person name="Xie H.B."/>
            <person name="Fu W.Y."/>
            <person name="Jin J."/>
            <person name="Li X.W."/>
            <person name="Jiao Y."/>
            <person name="Zhou C.C."/>
            <person name="Tu T."/>
            <person name="Chai C.Y."/>
            <person name="Gao J.L."/>
            <person name="Fan L.J."/>
            <person name="van de Weg E."/>
            <person name="Wang J.Y."/>
            <person name="Gao Z.S."/>
        </authorList>
    </citation>
    <scope>NUCLEOTIDE SEQUENCE [LARGE SCALE GENOMIC DNA]</scope>
    <source>
        <tissue evidence="1">Leaves</tissue>
    </source>
</reference>
<gene>
    <name evidence="1" type="ORF">CJ030_MR4G020944</name>
</gene>
<sequence length="58" mass="6790">MRCRYFCPNFLHWQRMSHNVVVSQHMARHSPLRFDDLLASIGSSIDQEDKPSEVEMVG</sequence>
<name>A0A6A1VZS7_9ROSI</name>
<evidence type="ECO:0000313" key="1">
    <source>
        <dbReference type="EMBL" id="KAB1217377.1"/>
    </source>
</evidence>
<proteinExistence type="predicted"/>
<protein>
    <submittedName>
        <fullName evidence="1">Uncharacterized protein</fullName>
    </submittedName>
</protein>
<evidence type="ECO:0000313" key="2">
    <source>
        <dbReference type="Proteomes" id="UP000516437"/>
    </source>
</evidence>
<keyword evidence="2" id="KW-1185">Reference proteome</keyword>